<evidence type="ECO:0008006" key="6">
    <source>
        <dbReference type="Google" id="ProtNLM"/>
    </source>
</evidence>
<dbReference type="VEuPathDB" id="TriTrypDB:TcCLB.508489.10"/>
<sequence>MTVPLPWESYTPRTFSQGPSGTFHDFFWDVVHTYVGHSCESLRLLREGGVALSTSLRTGSSCTHDSVRPVVPPQLLTTGVIPPMVPMEELPAVDCCEKDTAIAKLRERCFRYGESVLRLLKIAEDYSASWGRLKDHEQKQLDIALSNERASRIKKDEIYTYFTDLIFSGKGLRQVTEDITLFSNLTTLVLSNNPQLTSIPYLPPACLVLVACDCSIREVCPSTTLTFLGLSYNAMEQMEFLGGLPNLRVLDLTRNAVFSIEATVEALRAHPLLEDVTFTGCPIALLDDYIERIAAACPRLRLLDHASTGGLPKSPSEAVKHTPAVVLSVEVTRLEGLSALAHIPVLREETSLAAFSEAKATKVRKKARTVLQGPLYECSTSITLQGSWGGNGDGDNGGGAVLVKCEKLCLGPEVPAATQQRLSKRKLRVSATQMENVRVIDHLVTANVMPTAGLSQSLARPFVLTVKIHDDIRFPSGNCVALTCDIGSFYADASSLLLSTAPMPRCITMQEPLVVSKMALEEKRFQAQEFRESAAAAMESLKLFTQSSEAFSGVLNLSGTLPRRRNKSLMLTAQGAAAERFLAETKRREAEMGELTLLAFIVERRIRELQQLELTATMGFSLGSAPKVVEADSPTTGRAKATLRGKGERVRR</sequence>
<dbReference type="Gene3D" id="3.80.10.10">
    <property type="entry name" value="Ribonuclease Inhibitor"/>
    <property type="match status" value="1"/>
</dbReference>
<evidence type="ECO:0000256" key="1">
    <source>
        <dbReference type="ARBA" id="ARBA00022614"/>
    </source>
</evidence>
<dbReference type="VEuPathDB" id="TriTrypDB:C4B63_42g194"/>
<dbReference type="GO" id="GO:0005737">
    <property type="term" value="C:cytoplasm"/>
    <property type="evidence" value="ECO:0007669"/>
    <property type="project" value="TreeGrafter"/>
</dbReference>
<dbReference type="SUPFAM" id="SSF52058">
    <property type="entry name" value="L domain-like"/>
    <property type="match status" value="1"/>
</dbReference>
<organism evidence="4 5">
    <name type="scientific">Trypanosoma cruzi</name>
    <dbReference type="NCBI Taxonomy" id="5693"/>
    <lineage>
        <taxon>Eukaryota</taxon>
        <taxon>Discoba</taxon>
        <taxon>Euglenozoa</taxon>
        <taxon>Kinetoplastea</taxon>
        <taxon>Metakinetoplastina</taxon>
        <taxon>Trypanosomatida</taxon>
        <taxon>Trypanosomatidae</taxon>
        <taxon>Trypanosoma</taxon>
        <taxon>Schizotrypanum</taxon>
    </lineage>
</organism>
<dbReference type="VEuPathDB" id="TriTrypDB:TcCL_NonESM00718"/>
<dbReference type="VEuPathDB" id="TriTrypDB:ECC02_000141"/>
<dbReference type="InterPro" id="IPR001611">
    <property type="entry name" value="Leu-rich_rpt"/>
</dbReference>
<evidence type="ECO:0000256" key="2">
    <source>
        <dbReference type="ARBA" id="ARBA00022737"/>
    </source>
</evidence>
<dbReference type="VEuPathDB" id="TriTrypDB:Tc_MARK_1826"/>
<evidence type="ECO:0000256" key="3">
    <source>
        <dbReference type="SAM" id="MobiDB-lite"/>
    </source>
</evidence>
<accession>A0A2V2V7R4</accession>
<evidence type="ECO:0000313" key="4">
    <source>
        <dbReference type="EMBL" id="PWU91632.1"/>
    </source>
</evidence>
<gene>
    <name evidence="4" type="ORF">C4B63_42g194</name>
</gene>
<keyword evidence="1" id="KW-0433">Leucine-rich repeat</keyword>
<dbReference type="PROSITE" id="PS51450">
    <property type="entry name" value="LRR"/>
    <property type="match status" value="1"/>
</dbReference>
<name>A0A2V2V7R4_TRYCR</name>
<dbReference type="VEuPathDB" id="TriTrypDB:TcCLB.511495.30"/>
<proteinExistence type="predicted"/>
<protein>
    <recommendedName>
        <fullName evidence="6">Leucine-rich repeat protein (LRRP)</fullName>
    </recommendedName>
</protein>
<dbReference type="VEuPathDB" id="TriTrypDB:TcBrA4_0030650"/>
<dbReference type="InterPro" id="IPR032675">
    <property type="entry name" value="LRR_dom_sf"/>
</dbReference>
<dbReference type="Proteomes" id="UP000246121">
    <property type="component" value="Unassembled WGS sequence"/>
</dbReference>
<keyword evidence="2" id="KW-0677">Repeat</keyword>
<comment type="caution">
    <text evidence="4">The sequence shown here is derived from an EMBL/GenBank/DDBJ whole genome shotgun (WGS) entry which is preliminary data.</text>
</comment>
<dbReference type="VEuPathDB" id="TriTrypDB:C3747_89g55"/>
<reference evidence="4 5" key="1">
    <citation type="journal article" date="2018" name="Microb. Genom.">
        <title>Expanding an expanded genome: long-read sequencing of Trypanosoma cruzi.</title>
        <authorList>
            <person name="Berna L."/>
            <person name="Rodriguez M."/>
            <person name="Chiribao M.L."/>
            <person name="Parodi-Talice A."/>
            <person name="Pita S."/>
            <person name="Rijo G."/>
            <person name="Alvarez-Valin F."/>
            <person name="Robello C."/>
        </authorList>
    </citation>
    <scope>NUCLEOTIDE SEQUENCE [LARGE SCALE GENOMIC DNA]</scope>
    <source>
        <strain evidence="4 5">Dm28c</strain>
    </source>
</reference>
<dbReference type="AlphaFoldDB" id="A0A2V2V7R4"/>
<dbReference type="VEuPathDB" id="TriTrypDB:TcYC6_0095310"/>
<dbReference type="VEuPathDB" id="TriTrypDB:TCSYLVIO_003114"/>
<evidence type="ECO:0000313" key="5">
    <source>
        <dbReference type="Proteomes" id="UP000246121"/>
    </source>
</evidence>
<dbReference type="EMBL" id="PRFA01000042">
    <property type="protein sequence ID" value="PWU91632.1"/>
    <property type="molecule type" value="Genomic_DNA"/>
</dbReference>
<dbReference type="PANTHER" id="PTHR15454:SF73">
    <property type="entry name" value="DYNEIN AXONEMAL LIGHT CHAIN 1"/>
    <property type="match status" value="1"/>
</dbReference>
<dbReference type="VEuPathDB" id="TriTrypDB:BCY84_00853"/>
<dbReference type="VEuPathDB" id="TriTrypDB:TCDM_08482"/>
<dbReference type="PANTHER" id="PTHR15454">
    <property type="entry name" value="NISCHARIN RELATED"/>
    <property type="match status" value="1"/>
</dbReference>
<feature type="region of interest" description="Disordered" evidence="3">
    <location>
        <begin position="629"/>
        <end position="652"/>
    </location>
</feature>
<dbReference type="VEuPathDB" id="TriTrypDB:TcG_06366"/>